<reference evidence="2 3" key="1">
    <citation type="submission" date="2020-04" db="EMBL/GenBank/DDBJ databases">
        <authorList>
            <person name="Yoon J."/>
        </authorList>
    </citation>
    <scope>NUCLEOTIDE SEQUENCE [LARGE SCALE GENOMIC DNA]</scope>
    <source>
        <strain evidence="2 3">KMU-115</strain>
    </source>
</reference>
<evidence type="ECO:0000256" key="1">
    <source>
        <dbReference type="SAM" id="Phobius"/>
    </source>
</evidence>
<proteinExistence type="predicted"/>
<keyword evidence="1" id="KW-0812">Transmembrane</keyword>
<feature type="transmembrane region" description="Helical" evidence="1">
    <location>
        <begin position="12"/>
        <end position="36"/>
    </location>
</feature>
<evidence type="ECO:0000313" key="2">
    <source>
        <dbReference type="EMBL" id="NKX43177.1"/>
    </source>
</evidence>
<keyword evidence="1" id="KW-1133">Transmembrane helix</keyword>
<comment type="caution">
    <text evidence="2">The sequence shown here is derived from an EMBL/GenBank/DDBJ whole genome shotgun (WGS) entry which is preliminary data.</text>
</comment>
<organism evidence="2 3">
    <name type="scientific">Roseicyclus persicicus</name>
    <dbReference type="NCBI Taxonomy" id="2650661"/>
    <lineage>
        <taxon>Bacteria</taxon>
        <taxon>Pseudomonadati</taxon>
        <taxon>Pseudomonadota</taxon>
        <taxon>Alphaproteobacteria</taxon>
        <taxon>Rhodobacterales</taxon>
        <taxon>Roseobacteraceae</taxon>
        <taxon>Roseicyclus</taxon>
    </lineage>
</organism>
<dbReference type="Proteomes" id="UP000526408">
    <property type="component" value="Unassembled WGS sequence"/>
</dbReference>
<evidence type="ECO:0000313" key="3">
    <source>
        <dbReference type="Proteomes" id="UP000526408"/>
    </source>
</evidence>
<keyword evidence="1" id="KW-0472">Membrane</keyword>
<sequence length="158" mass="16279">MKIRNFIADDSGAVAVDWVVLTGALVGLGLATAAVVSGGVQDLGGETQTALGVMDVNVGFFGAAAASALQSVWGTLPMLSSFADQQEREEWVASRGLTQANVQAYYNGLYAKASSGDPLAIDDLGALEAYAQANGLTFNTNGNQTYAQLHATYTAANP</sequence>
<dbReference type="EMBL" id="JAAZQQ010000001">
    <property type="protein sequence ID" value="NKX43177.1"/>
    <property type="molecule type" value="Genomic_DNA"/>
</dbReference>
<dbReference type="RefSeq" id="WP_168621363.1">
    <property type="nucleotide sequence ID" value="NZ_JAAZQQ010000001.1"/>
</dbReference>
<gene>
    <name evidence="2" type="ORF">HCU73_01120</name>
</gene>
<accession>A0A7X6GXY1</accession>
<protein>
    <submittedName>
        <fullName evidence="2">Uncharacterized protein</fullName>
    </submittedName>
</protein>
<dbReference type="AlphaFoldDB" id="A0A7X6GXY1"/>
<name>A0A7X6GXY1_9RHOB</name>
<keyword evidence="3" id="KW-1185">Reference proteome</keyword>